<dbReference type="EMBL" id="JAHQIW010000921">
    <property type="protein sequence ID" value="KAJ1350671.1"/>
    <property type="molecule type" value="Genomic_DNA"/>
</dbReference>
<reference evidence="1" key="1">
    <citation type="submission" date="2021-06" db="EMBL/GenBank/DDBJ databases">
        <title>Parelaphostrongylus tenuis whole genome reference sequence.</title>
        <authorList>
            <person name="Garwood T.J."/>
            <person name="Larsen P.A."/>
            <person name="Fountain-Jones N.M."/>
            <person name="Garbe J.R."/>
            <person name="Macchietto M.G."/>
            <person name="Kania S.A."/>
            <person name="Gerhold R.W."/>
            <person name="Richards J.E."/>
            <person name="Wolf T.M."/>
        </authorList>
    </citation>
    <scope>NUCLEOTIDE SEQUENCE</scope>
    <source>
        <strain evidence="1">MNPRO001-30</strain>
        <tissue evidence="1">Meninges</tissue>
    </source>
</reference>
<sequence length="68" mass="8113">MHEFPQVHPKRKHIKSIHVCFGRPLAGYPFNLCLAKENYLKMEKEVGTKRTTKYRLKVFQLKRNAENI</sequence>
<comment type="caution">
    <text evidence="1">The sequence shown here is derived from an EMBL/GenBank/DDBJ whole genome shotgun (WGS) entry which is preliminary data.</text>
</comment>
<dbReference type="Gene3D" id="3.30.590.10">
    <property type="entry name" value="Glutamine synthetase/guanido kinase, catalytic domain"/>
    <property type="match status" value="1"/>
</dbReference>
<proteinExistence type="predicted"/>
<accession>A0AAD5MMQ5</accession>
<dbReference type="AlphaFoldDB" id="A0AAD5MMQ5"/>
<protein>
    <submittedName>
        <fullName evidence="1">Uncharacterized protein</fullName>
    </submittedName>
</protein>
<evidence type="ECO:0000313" key="1">
    <source>
        <dbReference type="EMBL" id="KAJ1350671.1"/>
    </source>
</evidence>
<name>A0AAD5MMQ5_PARTN</name>
<organism evidence="1 2">
    <name type="scientific">Parelaphostrongylus tenuis</name>
    <name type="common">Meningeal worm</name>
    <dbReference type="NCBI Taxonomy" id="148309"/>
    <lineage>
        <taxon>Eukaryota</taxon>
        <taxon>Metazoa</taxon>
        <taxon>Ecdysozoa</taxon>
        <taxon>Nematoda</taxon>
        <taxon>Chromadorea</taxon>
        <taxon>Rhabditida</taxon>
        <taxon>Rhabditina</taxon>
        <taxon>Rhabditomorpha</taxon>
        <taxon>Strongyloidea</taxon>
        <taxon>Metastrongylidae</taxon>
        <taxon>Parelaphostrongylus</taxon>
    </lineage>
</organism>
<keyword evidence="2" id="KW-1185">Reference proteome</keyword>
<dbReference type="Proteomes" id="UP001196413">
    <property type="component" value="Unassembled WGS sequence"/>
</dbReference>
<evidence type="ECO:0000313" key="2">
    <source>
        <dbReference type="Proteomes" id="UP001196413"/>
    </source>
</evidence>
<gene>
    <name evidence="1" type="ORF">KIN20_006527</name>
</gene>